<name>A0A8H3HYZ7_9LECA</name>
<keyword evidence="2" id="KW-1133">Transmembrane helix</keyword>
<comment type="similarity">
    <text evidence="1">Belongs to the ustYa family.</text>
</comment>
<sequence>MASKEYTLIQEEIDVDEICTHHHKDVSFSKRRHFVNGIVSITLAVSLAANALSIILHLLPGPHENCSNRTAFAAGLERNKQIAWTDDSDFASHNRTTWDRAWDTLNPDAGFVAISDDFTLRTGLHESQRWPWDSSKGLYLLQGYHNIHCLKPQSLHFTHMKHCLDALRQEIMCNADDTPRYSGLDQQGGTGNGQYRMCKDWAKLEQWANGHSACYKYKHGAESLERGVPLDRFKHCPDGSEPWKRFRGEG</sequence>
<keyword evidence="2" id="KW-0812">Transmembrane</keyword>
<evidence type="ECO:0000313" key="3">
    <source>
        <dbReference type="EMBL" id="CAF9908317.1"/>
    </source>
</evidence>
<dbReference type="EMBL" id="CAJPDR010000027">
    <property type="protein sequence ID" value="CAF9908317.1"/>
    <property type="molecule type" value="Genomic_DNA"/>
</dbReference>
<evidence type="ECO:0000256" key="2">
    <source>
        <dbReference type="SAM" id="Phobius"/>
    </source>
</evidence>
<evidence type="ECO:0000256" key="1">
    <source>
        <dbReference type="ARBA" id="ARBA00035112"/>
    </source>
</evidence>
<dbReference type="Pfam" id="PF11807">
    <property type="entry name" value="UstYa"/>
    <property type="match status" value="1"/>
</dbReference>
<proteinExistence type="inferred from homology"/>
<dbReference type="PANTHER" id="PTHR33365">
    <property type="entry name" value="YALI0B05434P"/>
    <property type="match status" value="1"/>
</dbReference>
<organism evidence="3 4">
    <name type="scientific">Alectoria fallacina</name>
    <dbReference type="NCBI Taxonomy" id="1903189"/>
    <lineage>
        <taxon>Eukaryota</taxon>
        <taxon>Fungi</taxon>
        <taxon>Dikarya</taxon>
        <taxon>Ascomycota</taxon>
        <taxon>Pezizomycotina</taxon>
        <taxon>Lecanoromycetes</taxon>
        <taxon>OSLEUM clade</taxon>
        <taxon>Lecanoromycetidae</taxon>
        <taxon>Lecanorales</taxon>
        <taxon>Lecanorineae</taxon>
        <taxon>Parmeliaceae</taxon>
        <taxon>Alectoria</taxon>
    </lineage>
</organism>
<keyword evidence="4" id="KW-1185">Reference proteome</keyword>
<feature type="transmembrane region" description="Helical" evidence="2">
    <location>
        <begin position="34"/>
        <end position="59"/>
    </location>
</feature>
<dbReference type="OrthoDB" id="3687641at2759"/>
<comment type="caution">
    <text evidence="3">The sequence shown here is derived from an EMBL/GenBank/DDBJ whole genome shotgun (WGS) entry which is preliminary data.</text>
</comment>
<dbReference type="GO" id="GO:0043386">
    <property type="term" value="P:mycotoxin biosynthetic process"/>
    <property type="evidence" value="ECO:0007669"/>
    <property type="project" value="InterPro"/>
</dbReference>
<keyword evidence="2" id="KW-0472">Membrane</keyword>
<accession>A0A8H3HYZ7</accession>
<dbReference type="AlphaFoldDB" id="A0A8H3HYZ7"/>
<reference evidence="3" key="1">
    <citation type="submission" date="2021-03" db="EMBL/GenBank/DDBJ databases">
        <authorList>
            <person name="Tagirdzhanova G."/>
        </authorList>
    </citation>
    <scope>NUCLEOTIDE SEQUENCE</scope>
</reference>
<dbReference type="Proteomes" id="UP000664203">
    <property type="component" value="Unassembled WGS sequence"/>
</dbReference>
<dbReference type="InterPro" id="IPR021765">
    <property type="entry name" value="UstYa-like"/>
</dbReference>
<dbReference type="PANTHER" id="PTHR33365:SF6">
    <property type="entry name" value="OXIDASE USTYA"/>
    <property type="match status" value="1"/>
</dbReference>
<evidence type="ECO:0000313" key="4">
    <source>
        <dbReference type="Proteomes" id="UP000664203"/>
    </source>
</evidence>
<protein>
    <submittedName>
        <fullName evidence="3">Uncharacterized protein</fullName>
    </submittedName>
</protein>
<gene>
    <name evidence="3" type="ORF">ALECFALPRED_004378</name>
</gene>